<dbReference type="CDD" id="cd09272">
    <property type="entry name" value="RNase_HI_RT_Ty1"/>
    <property type="match status" value="1"/>
</dbReference>
<dbReference type="SUPFAM" id="SSF53098">
    <property type="entry name" value="Ribonuclease H-like"/>
    <property type="match status" value="1"/>
</dbReference>
<name>A0AAD3DDV6_9STRA</name>
<proteinExistence type="predicted"/>
<sequence>MVVLGSQCFIIEQGGVCDVSGFAPGSGRKGVRVVDAAVAYDDPYTGLTHILLFKNALYCPDMEYNLIPSFILREAGLTVNETPKFQCKDPTIEDHSIYSASHDLRIHLQLHGTFSYFNSRKPNVQEIQDSDEEDLVWFTPEQDLWDPYLDTWQMAEASMLDENGDLQVESKREKVLIPTSDDEEWMQPVEVSSVEAAIDSNCITDPDPTLDGDPIVSEIRKATSKACKAAFMDDDNPLLSPIFTTVDDLERTFGDVGAMRADKVERASPEFLSKIWSIKIDEAERALEQNTILYNRPAANDLSRRAMSSDRRTRYKRIRSNFFTDTFFVDKKATTKEGFNCMQLFVSDKGFVAVYPMKSKSEFPKALKLFCKEVGVPERLVVDGAREQKSKEVKSFTQEVGTTLQVLEESTQWANRAELYIGLFKKQIRKDLQESKCPMILWDYCARRRALINNLTPKSLFQLQGRCAHEVTTGSQGDMSNLLFGWYEWVKYTEISDIAFPAQRQVLGRCLGPTKNEGNTMSQTILTAKGTIVPRRTVRPLTTEEIYNEDEIKERENFDKIIQSKYGTHLEFPVVEKEEKLNMEDFIDAEENIEDKPFWVDGDPVSADNQATFEQPVKDLLVGMELNMPQVDEMRRAKVLRKSTDSQGETVGEHDANPLISTLSYDIQFDDGEIQQVGANIIAQNLYSQIDGFGNAFTMLEGILDHDVDGTQVKRDDSFVTTPSGAKRRRKLTQGWSLKILWNDGSKAWVPLAILKESNPIEVAEYAKAMNIIDDPSFVWWAPHVLKKRNHIISKVEARVKKVNHKYGIEVPKDYADAVRIDGLNENTFWQDAIKKEMDTIRVAFSFMERGAPEPEKPWMPSGGHLVFDVKMDFTRKARWVKNGYLHDAPTESTFAGVVSRETVRLCLTYAALNDLNVMCCDFKSAYLQAKTSETHYIVCGPEFGEHEGCYAKIKRALYGGKSAGADYWKTMRSCMECLKFKPCKGDQDLWMRPAVDNDGNEYWEYVCLYTDDALVISVDPERIIRKQLGKYWTIKEESIAPPNIYLGNKVSHVTLQGEIKAWSLSSSQYVQASVANVEKYLAKRNMRLPKKASSPLSDGYRPELDTTPELDKSEASYYMSLVGILRWIVELNRIDIAVEVSMMASVMALPRKGHLDQLFHMFAFLKIKHNAELVLDPSYPEIDESLFERKDWTHSVYGDVKEEVIPETDPNYRKPRGKGFVIRAHVDSDHAGDSVTRRSRTGFIVHVNNAPIYWFSKKQVGIETSTFGSEFIAMKQCCEYLRGLRFKLRSMGIPVEGPCYVFGDNKSVLTNSSQPFSVLSKKSNSIAYHFVREGSAKDEWRIAYINTDDNCADMLTKPLVGMKRRKFTNMLLMWVYEGE</sequence>
<feature type="domain" description="Reverse transcriptase Ty1/copia-type" evidence="1">
    <location>
        <begin position="867"/>
        <end position="1055"/>
    </location>
</feature>
<evidence type="ECO:0000259" key="1">
    <source>
        <dbReference type="Pfam" id="PF07727"/>
    </source>
</evidence>
<dbReference type="PANTHER" id="PTHR11439:SF487">
    <property type="entry name" value="RNA-DIRECTED DNA POLYMERASE"/>
    <property type="match status" value="1"/>
</dbReference>
<dbReference type="InterPro" id="IPR036397">
    <property type="entry name" value="RNaseH_sf"/>
</dbReference>
<gene>
    <name evidence="2" type="ORF">CTEN210_18613</name>
</gene>
<reference evidence="2 3" key="1">
    <citation type="journal article" date="2021" name="Sci. Rep.">
        <title>The genome of the diatom Chaetoceros tenuissimus carries an ancient integrated fragment of an extant virus.</title>
        <authorList>
            <person name="Hongo Y."/>
            <person name="Kimura K."/>
            <person name="Takaki Y."/>
            <person name="Yoshida Y."/>
            <person name="Baba S."/>
            <person name="Kobayashi G."/>
            <person name="Nagasaki K."/>
            <person name="Hano T."/>
            <person name="Tomaru Y."/>
        </authorList>
    </citation>
    <scope>NUCLEOTIDE SEQUENCE [LARGE SCALE GENOMIC DNA]</scope>
    <source>
        <strain evidence="2 3">NIES-3715</strain>
    </source>
</reference>
<dbReference type="Proteomes" id="UP001054902">
    <property type="component" value="Unassembled WGS sequence"/>
</dbReference>
<dbReference type="GO" id="GO:0003676">
    <property type="term" value="F:nucleic acid binding"/>
    <property type="evidence" value="ECO:0007669"/>
    <property type="project" value="InterPro"/>
</dbReference>
<dbReference type="Gene3D" id="3.30.420.10">
    <property type="entry name" value="Ribonuclease H-like superfamily/Ribonuclease H"/>
    <property type="match status" value="1"/>
</dbReference>
<dbReference type="InterPro" id="IPR013103">
    <property type="entry name" value="RVT_2"/>
</dbReference>
<evidence type="ECO:0000313" key="2">
    <source>
        <dbReference type="EMBL" id="GFH62137.1"/>
    </source>
</evidence>
<dbReference type="PANTHER" id="PTHR11439">
    <property type="entry name" value="GAG-POL-RELATED RETROTRANSPOSON"/>
    <property type="match status" value="1"/>
</dbReference>
<keyword evidence="3" id="KW-1185">Reference proteome</keyword>
<protein>
    <recommendedName>
        <fullName evidence="1">Reverse transcriptase Ty1/copia-type domain-containing protein</fullName>
    </recommendedName>
</protein>
<dbReference type="Pfam" id="PF07727">
    <property type="entry name" value="RVT_2"/>
    <property type="match status" value="1"/>
</dbReference>
<organism evidence="2 3">
    <name type="scientific">Chaetoceros tenuissimus</name>
    <dbReference type="NCBI Taxonomy" id="426638"/>
    <lineage>
        <taxon>Eukaryota</taxon>
        <taxon>Sar</taxon>
        <taxon>Stramenopiles</taxon>
        <taxon>Ochrophyta</taxon>
        <taxon>Bacillariophyta</taxon>
        <taxon>Coscinodiscophyceae</taxon>
        <taxon>Chaetocerotophycidae</taxon>
        <taxon>Chaetocerotales</taxon>
        <taxon>Chaetocerotaceae</taxon>
        <taxon>Chaetoceros</taxon>
    </lineage>
</organism>
<accession>A0AAD3DDV6</accession>
<dbReference type="EMBL" id="BLLK01000078">
    <property type="protein sequence ID" value="GFH62137.1"/>
    <property type="molecule type" value="Genomic_DNA"/>
</dbReference>
<dbReference type="InterPro" id="IPR012337">
    <property type="entry name" value="RNaseH-like_sf"/>
</dbReference>
<comment type="caution">
    <text evidence="2">The sequence shown here is derived from an EMBL/GenBank/DDBJ whole genome shotgun (WGS) entry which is preliminary data.</text>
</comment>
<evidence type="ECO:0000313" key="3">
    <source>
        <dbReference type="Proteomes" id="UP001054902"/>
    </source>
</evidence>